<dbReference type="EMBL" id="KZ305112">
    <property type="protein sequence ID" value="PIA26231.1"/>
    <property type="molecule type" value="Genomic_DNA"/>
</dbReference>
<feature type="region of interest" description="Disordered" evidence="1">
    <location>
        <begin position="1"/>
        <end position="26"/>
    </location>
</feature>
<accession>A0A2G5C4R7</accession>
<keyword evidence="3" id="KW-1185">Reference proteome</keyword>
<reference evidence="2 3" key="1">
    <citation type="submission" date="2017-09" db="EMBL/GenBank/DDBJ databases">
        <title>WGS assembly of Aquilegia coerulea Goldsmith.</title>
        <authorList>
            <person name="Hodges S."/>
            <person name="Kramer E."/>
            <person name="Nordborg M."/>
            <person name="Tomkins J."/>
            <person name="Borevitz J."/>
            <person name="Derieg N."/>
            <person name="Yan J."/>
            <person name="Mihaltcheva S."/>
            <person name="Hayes R.D."/>
            <person name="Rokhsar D."/>
        </authorList>
    </citation>
    <scope>NUCLEOTIDE SEQUENCE [LARGE SCALE GENOMIC DNA]</scope>
    <source>
        <strain evidence="3">cv. Goldsmith</strain>
    </source>
</reference>
<sequence>MWAPQALTDEQNDGKPKNEPALKQAFTHIKKERDKREIEGSGRETEAANRFSFRYSFQYNSFESLISIHFFLDLKFLDLKK</sequence>
<evidence type="ECO:0000313" key="3">
    <source>
        <dbReference type="Proteomes" id="UP000230069"/>
    </source>
</evidence>
<dbReference type="InParanoid" id="A0A2G5C4R7"/>
<dbReference type="Proteomes" id="UP000230069">
    <property type="component" value="Unassembled WGS sequence"/>
</dbReference>
<name>A0A2G5C4R7_AQUCA</name>
<gene>
    <name evidence="2" type="ORF">AQUCO_09500002v1</name>
</gene>
<organism evidence="2 3">
    <name type="scientific">Aquilegia coerulea</name>
    <name type="common">Rocky mountain columbine</name>
    <dbReference type="NCBI Taxonomy" id="218851"/>
    <lineage>
        <taxon>Eukaryota</taxon>
        <taxon>Viridiplantae</taxon>
        <taxon>Streptophyta</taxon>
        <taxon>Embryophyta</taxon>
        <taxon>Tracheophyta</taxon>
        <taxon>Spermatophyta</taxon>
        <taxon>Magnoliopsida</taxon>
        <taxon>Ranunculales</taxon>
        <taxon>Ranunculaceae</taxon>
        <taxon>Thalictroideae</taxon>
        <taxon>Aquilegia</taxon>
    </lineage>
</organism>
<protein>
    <submittedName>
        <fullName evidence="2">Uncharacterized protein</fullName>
    </submittedName>
</protein>
<evidence type="ECO:0000313" key="2">
    <source>
        <dbReference type="EMBL" id="PIA26231.1"/>
    </source>
</evidence>
<dbReference type="AlphaFoldDB" id="A0A2G5C4R7"/>
<evidence type="ECO:0000256" key="1">
    <source>
        <dbReference type="SAM" id="MobiDB-lite"/>
    </source>
</evidence>
<proteinExistence type="predicted"/>